<dbReference type="AlphaFoldDB" id="A0A8H7TKB8"/>
<evidence type="ECO:0000313" key="5">
    <source>
        <dbReference type="Proteomes" id="UP000664132"/>
    </source>
</evidence>
<protein>
    <recommendedName>
        <fullName evidence="3">Beta-lactamase-related domain-containing protein</fullName>
    </recommendedName>
</protein>
<dbReference type="InterPro" id="IPR001466">
    <property type="entry name" value="Beta-lactam-related"/>
</dbReference>
<sequence length="474" mass="52797">MNIWKQVSAGGASFASHFILSPKELIRLPFLKKISFTLRTLEKAAVLLEIPEYIYESKMAGQTFEKRMQEAVQNGEIPGAVLVAGDREGKFRYEKAFGYHSLKDPSNPDPMKLDATMWLASCTKLPTTIAALQCVERGLLNLDEDVTDILPELKGLKILSGFEEDGNGNDTPVLVDNLKAITLRHLLTHSSGLSYDFFSPVLARYRKWQKQTPDLNIKQDLKEAFFFPLLFAPGEAWEYGVGIDWAGWMVERVTNMSLEAYQQQHIWGPLGVKSFSFFPRVKPDIMTKMTDMSDREGGVTMFGTAADPNGKIVHREGKEIWNSGAEQCAGGAGGYGAPLDYQKVLQSILADDGILLKTETVKEMFKPQLTDAAQATLMEILKLPEMNQALGGLPLGTKVDWGLGGMMTMEDAGSRRKGTMLWGGYPNLMWFIDRVGGMSGIYGSQLSPPGDQKTIELFLKWVEELYKKDIEPKL</sequence>
<dbReference type="PANTHER" id="PTHR43283">
    <property type="entry name" value="BETA-LACTAMASE-RELATED"/>
    <property type="match status" value="1"/>
</dbReference>
<keyword evidence="2" id="KW-0378">Hydrolase</keyword>
<gene>
    <name evidence="4" type="ORF">IFR04_006465</name>
</gene>
<dbReference type="GO" id="GO:0016787">
    <property type="term" value="F:hydrolase activity"/>
    <property type="evidence" value="ECO:0007669"/>
    <property type="project" value="UniProtKB-KW"/>
</dbReference>
<dbReference type="OrthoDB" id="428260at2759"/>
<name>A0A8H7TKB8_9HELO</name>
<reference evidence="4" key="1">
    <citation type="submission" date="2021-02" db="EMBL/GenBank/DDBJ databases">
        <title>Genome sequence Cadophora malorum strain M34.</title>
        <authorList>
            <person name="Stefanovic E."/>
            <person name="Vu D."/>
            <person name="Scully C."/>
            <person name="Dijksterhuis J."/>
            <person name="Roader J."/>
            <person name="Houbraken J."/>
        </authorList>
    </citation>
    <scope>NUCLEOTIDE SEQUENCE</scope>
    <source>
        <strain evidence="4">M34</strain>
    </source>
</reference>
<evidence type="ECO:0000256" key="1">
    <source>
        <dbReference type="ARBA" id="ARBA00009009"/>
    </source>
</evidence>
<dbReference type="Pfam" id="PF00144">
    <property type="entry name" value="Beta-lactamase"/>
    <property type="match status" value="1"/>
</dbReference>
<comment type="caution">
    <text evidence="4">The sequence shown here is derived from an EMBL/GenBank/DDBJ whole genome shotgun (WGS) entry which is preliminary data.</text>
</comment>
<dbReference type="Proteomes" id="UP000664132">
    <property type="component" value="Unassembled WGS sequence"/>
</dbReference>
<feature type="domain" description="Beta-lactamase-related" evidence="3">
    <location>
        <begin position="64"/>
        <end position="449"/>
    </location>
</feature>
<evidence type="ECO:0000313" key="4">
    <source>
        <dbReference type="EMBL" id="KAG4420353.1"/>
    </source>
</evidence>
<proteinExistence type="inferred from homology"/>
<dbReference type="EMBL" id="JAFJYH010000085">
    <property type="protein sequence ID" value="KAG4420353.1"/>
    <property type="molecule type" value="Genomic_DNA"/>
</dbReference>
<accession>A0A8H7TKB8</accession>
<keyword evidence="5" id="KW-1185">Reference proteome</keyword>
<evidence type="ECO:0000259" key="3">
    <source>
        <dbReference type="Pfam" id="PF00144"/>
    </source>
</evidence>
<dbReference type="PANTHER" id="PTHR43283:SF17">
    <property type="entry name" value="(LOVD), PUTATIVE (AFU_ORTHOLOGUE AFUA_5G00920)-RELATED"/>
    <property type="match status" value="1"/>
</dbReference>
<comment type="similarity">
    <text evidence="1">Belongs to the class-A beta-lactamase family.</text>
</comment>
<dbReference type="SUPFAM" id="SSF56601">
    <property type="entry name" value="beta-lactamase/transpeptidase-like"/>
    <property type="match status" value="1"/>
</dbReference>
<dbReference type="InterPro" id="IPR050789">
    <property type="entry name" value="Diverse_Enzym_Activities"/>
</dbReference>
<organism evidence="4 5">
    <name type="scientific">Cadophora malorum</name>
    <dbReference type="NCBI Taxonomy" id="108018"/>
    <lineage>
        <taxon>Eukaryota</taxon>
        <taxon>Fungi</taxon>
        <taxon>Dikarya</taxon>
        <taxon>Ascomycota</taxon>
        <taxon>Pezizomycotina</taxon>
        <taxon>Leotiomycetes</taxon>
        <taxon>Helotiales</taxon>
        <taxon>Ploettnerulaceae</taxon>
        <taxon>Cadophora</taxon>
    </lineage>
</organism>
<dbReference type="InterPro" id="IPR012338">
    <property type="entry name" value="Beta-lactam/transpept-like"/>
</dbReference>
<dbReference type="Gene3D" id="3.40.710.10">
    <property type="entry name" value="DD-peptidase/beta-lactamase superfamily"/>
    <property type="match status" value="1"/>
</dbReference>
<evidence type="ECO:0000256" key="2">
    <source>
        <dbReference type="ARBA" id="ARBA00022801"/>
    </source>
</evidence>